<evidence type="ECO:0000256" key="4">
    <source>
        <dbReference type="ARBA" id="ARBA00023136"/>
    </source>
</evidence>
<dbReference type="InterPro" id="IPR007016">
    <property type="entry name" value="O-antigen_ligase-rel_domated"/>
</dbReference>
<dbReference type="RefSeq" id="WP_095415650.1">
    <property type="nucleotide sequence ID" value="NZ_CP018477.1"/>
</dbReference>
<evidence type="ECO:0000256" key="3">
    <source>
        <dbReference type="ARBA" id="ARBA00022989"/>
    </source>
</evidence>
<feature type="transmembrane region" description="Helical" evidence="5">
    <location>
        <begin position="242"/>
        <end position="259"/>
    </location>
</feature>
<feature type="transmembrane region" description="Helical" evidence="5">
    <location>
        <begin position="428"/>
        <end position="446"/>
    </location>
</feature>
<evidence type="ECO:0000256" key="5">
    <source>
        <dbReference type="SAM" id="Phobius"/>
    </source>
</evidence>
<dbReference type="Pfam" id="PF04932">
    <property type="entry name" value="Wzy_C"/>
    <property type="match status" value="1"/>
</dbReference>
<evidence type="ECO:0000313" key="8">
    <source>
        <dbReference type="Proteomes" id="UP000215086"/>
    </source>
</evidence>
<feature type="transmembrane region" description="Helical" evidence="5">
    <location>
        <begin position="392"/>
        <end position="416"/>
    </location>
</feature>
<dbReference type="InterPro" id="IPR051533">
    <property type="entry name" value="WaaL-like"/>
</dbReference>
<evidence type="ECO:0000259" key="6">
    <source>
        <dbReference type="Pfam" id="PF04932"/>
    </source>
</evidence>
<dbReference type="PANTHER" id="PTHR37422:SF13">
    <property type="entry name" value="LIPOPOLYSACCHARIDE BIOSYNTHESIS PROTEIN PA4999-RELATED"/>
    <property type="match status" value="1"/>
</dbReference>
<feature type="transmembrane region" description="Helical" evidence="5">
    <location>
        <begin position="163"/>
        <end position="179"/>
    </location>
</feature>
<keyword evidence="4 5" id="KW-0472">Membrane</keyword>
<dbReference type="EMBL" id="CP018477">
    <property type="protein sequence ID" value="ASV75654.1"/>
    <property type="molecule type" value="Genomic_DNA"/>
</dbReference>
<name>A0A286RI63_9BACT</name>
<dbReference type="AlphaFoldDB" id="A0A286RI63"/>
<reference evidence="7 8" key="1">
    <citation type="journal article" name="Front. Microbiol.">
        <title>Sugar Metabolism of the First Thermophilic Planctomycete Thermogutta terrifontis: Comparative Genomic and Transcriptomic Approaches.</title>
        <authorList>
            <person name="Elcheninov A.G."/>
            <person name="Menzel P."/>
            <person name="Gudbergsdottir S.R."/>
            <person name="Slesarev A.I."/>
            <person name="Kadnikov V.V."/>
            <person name="Krogh A."/>
            <person name="Bonch-Osmolovskaya E.A."/>
            <person name="Peng X."/>
            <person name="Kublanov I.V."/>
        </authorList>
    </citation>
    <scope>NUCLEOTIDE SEQUENCE [LARGE SCALE GENOMIC DNA]</scope>
    <source>
        <strain evidence="7 8">R1</strain>
    </source>
</reference>
<comment type="subcellular location">
    <subcellularLocation>
        <location evidence="1">Membrane</location>
        <topology evidence="1">Multi-pass membrane protein</topology>
    </subcellularLocation>
</comment>
<keyword evidence="2 5" id="KW-0812">Transmembrane</keyword>
<feature type="transmembrane region" description="Helical" evidence="5">
    <location>
        <begin position="38"/>
        <end position="55"/>
    </location>
</feature>
<keyword evidence="8" id="KW-1185">Reference proteome</keyword>
<keyword evidence="3 5" id="KW-1133">Transmembrane helix</keyword>
<evidence type="ECO:0000256" key="1">
    <source>
        <dbReference type="ARBA" id="ARBA00004141"/>
    </source>
</evidence>
<dbReference type="KEGG" id="ttf:THTE_3052"/>
<accession>A0A286RI63</accession>
<dbReference type="Proteomes" id="UP000215086">
    <property type="component" value="Chromosome"/>
</dbReference>
<proteinExistence type="predicted"/>
<protein>
    <recommendedName>
        <fullName evidence="6">O-antigen ligase-related domain-containing protein</fullName>
    </recommendedName>
</protein>
<sequence>MSLGDVAIFLTALMAAFAVTMRAVGDRFHLEIPELIHFYVYVPTFLLACLTWLTRPRFLRSWPFLFATAIPVVGLCYGESPSLGTNAVVAFYLVSGVALAALIADRNRWRWAARVFVLVNAFLVFFIFWLNYQASNGSLRLTLIKYGYLLLSDMTKSANPNQVGAQFAFASVVGFVVFLRSGRLILPSQTASVLQPVSLVGDFLLSRSGTIAPQWWRFEHLQQDTVEPHTPNRRFEFGRADWGILAGTMVCALGCVLTASRGATLGLIVGASAAILGSLGLQPIRRVRDFVVFAVLAFLVGTLVAATLNVNPLERLSNRIFGGEGETVVTAGSRLQIWENAFRAWLADPVRFLVGAGTGGADVALGKFDPGAKFDDYGTIRRSCHNIFIEWALSYGLVGILPGVILALTVWSQAAALDRQEFAMDRRALLLTIATLGMTGVAYRYLSWPMMAGLSLALLEFTSGTPVGTFRAPTMQPPHWVHGPGWQVQVKLPESYQPISRWPI</sequence>
<evidence type="ECO:0000256" key="2">
    <source>
        <dbReference type="ARBA" id="ARBA00022692"/>
    </source>
</evidence>
<organism evidence="7 8">
    <name type="scientific">Thermogutta terrifontis</name>
    <dbReference type="NCBI Taxonomy" id="1331910"/>
    <lineage>
        <taxon>Bacteria</taxon>
        <taxon>Pseudomonadati</taxon>
        <taxon>Planctomycetota</taxon>
        <taxon>Planctomycetia</taxon>
        <taxon>Pirellulales</taxon>
        <taxon>Thermoguttaceae</taxon>
        <taxon>Thermogutta</taxon>
    </lineage>
</organism>
<dbReference type="GO" id="GO:0016020">
    <property type="term" value="C:membrane"/>
    <property type="evidence" value="ECO:0007669"/>
    <property type="project" value="UniProtKB-SubCell"/>
</dbReference>
<feature type="transmembrane region" description="Helical" evidence="5">
    <location>
        <begin position="111"/>
        <end position="132"/>
    </location>
</feature>
<dbReference type="PANTHER" id="PTHR37422">
    <property type="entry name" value="TEICHURONIC ACID BIOSYNTHESIS PROTEIN TUAE"/>
    <property type="match status" value="1"/>
</dbReference>
<evidence type="ECO:0000313" key="7">
    <source>
        <dbReference type="EMBL" id="ASV75654.1"/>
    </source>
</evidence>
<feature type="transmembrane region" description="Helical" evidence="5">
    <location>
        <begin position="86"/>
        <end position="104"/>
    </location>
</feature>
<gene>
    <name evidence="7" type="ORF">THTE_3052</name>
</gene>
<feature type="domain" description="O-antigen ligase-related" evidence="6">
    <location>
        <begin position="248"/>
        <end position="401"/>
    </location>
</feature>
<feature type="transmembrane region" description="Helical" evidence="5">
    <location>
        <begin position="290"/>
        <end position="308"/>
    </location>
</feature>
<feature type="transmembrane region" description="Helical" evidence="5">
    <location>
        <begin position="62"/>
        <end position="80"/>
    </location>
</feature>